<accession>A0A0N9Y4H9</accession>
<dbReference type="GO" id="GO:0005829">
    <property type="term" value="C:cytosol"/>
    <property type="evidence" value="ECO:0007669"/>
    <property type="project" value="TreeGrafter"/>
</dbReference>
<evidence type="ECO:0000313" key="6">
    <source>
        <dbReference type="Proteomes" id="UP000057134"/>
    </source>
</evidence>
<sequence>MQLIRGSCLTEFDALTTAHGGDPQALLAMAGVDPADAGRRDRYIPLRSAITAVEAAATVLGVDDFGRQLAARQNIDILGPVGVAARTATTVAEAFTILDTHMGSYSAGISARIILEPDQTLCRFEYDFLLEPSPPQAQAIELSLGVTLRVLHLFLGTAYRPVAVHVPHPALGTPANYRGYFGCQPHFNQPIAGFSLRSSDLRRSLRHDPLAHQLAMSYLTSAGARERGITETVRSMVRQLLPTGELSAELVARQFGIHPKTLQRRLLAEETTFAEVVESTRRELAHRLLIGTDLPVAKVSRQLGYAEHSVFTRACRRWFGMPPTQYRNR</sequence>
<feature type="domain" description="HTH araC/xylS-type" evidence="4">
    <location>
        <begin position="231"/>
        <end position="329"/>
    </location>
</feature>
<evidence type="ECO:0000256" key="1">
    <source>
        <dbReference type="ARBA" id="ARBA00023015"/>
    </source>
</evidence>
<dbReference type="SUPFAM" id="SSF46689">
    <property type="entry name" value="Homeodomain-like"/>
    <property type="match status" value="1"/>
</dbReference>
<keyword evidence="1" id="KW-0805">Transcription regulation</keyword>
<organism evidence="5 6">
    <name type="scientific">Mycolicibacterium fortuitum</name>
    <name type="common">Mycobacterium fortuitum</name>
    <dbReference type="NCBI Taxonomy" id="1766"/>
    <lineage>
        <taxon>Bacteria</taxon>
        <taxon>Bacillati</taxon>
        <taxon>Actinomycetota</taxon>
        <taxon>Actinomycetes</taxon>
        <taxon>Mycobacteriales</taxon>
        <taxon>Mycobacteriaceae</taxon>
        <taxon>Mycolicibacterium</taxon>
    </lineage>
</organism>
<dbReference type="AlphaFoldDB" id="A0A0N9Y4H9"/>
<dbReference type="Pfam" id="PF12833">
    <property type="entry name" value="HTH_18"/>
    <property type="match status" value="1"/>
</dbReference>
<dbReference type="Proteomes" id="UP000057134">
    <property type="component" value="Chromosome"/>
</dbReference>
<keyword evidence="6" id="KW-1185">Reference proteome</keyword>
<reference evidence="5 6" key="1">
    <citation type="journal article" date="2015" name="MBio">
        <title>Enzymatic Degradation of Phenazines Can Generate Energy and Protect Sensitive Organisms from Toxicity.</title>
        <authorList>
            <person name="Costa K.C."/>
            <person name="Bergkessel M."/>
            <person name="Saunders S."/>
            <person name="Korlach J."/>
            <person name="Newman D.K."/>
        </authorList>
    </citation>
    <scope>NUCLEOTIDE SEQUENCE [LARGE SCALE GENOMIC DNA]</scope>
    <source>
        <strain evidence="5 6">CT6</strain>
    </source>
</reference>
<dbReference type="PANTHER" id="PTHR47894">
    <property type="entry name" value="HTH-TYPE TRANSCRIPTIONAL REGULATOR GADX"/>
    <property type="match status" value="1"/>
</dbReference>
<dbReference type="SMART" id="SM00342">
    <property type="entry name" value="HTH_ARAC"/>
    <property type="match status" value="1"/>
</dbReference>
<dbReference type="GO" id="GO:0003700">
    <property type="term" value="F:DNA-binding transcription factor activity"/>
    <property type="evidence" value="ECO:0007669"/>
    <property type="project" value="InterPro"/>
</dbReference>
<dbReference type="Pfam" id="PF12625">
    <property type="entry name" value="Arabinose_bd"/>
    <property type="match status" value="1"/>
</dbReference>
<dbReference type="EMBL" id="CP011269">
    <property type="protein sequence ID" value="ALI25939.1"/>
    <property type="molecule type" value="Genomic_DNA"/>
</dbReference>
<name>A0A0N9Y4H9_MYCFO</name>
<dbReference type="InterPro" id="IPR009057">
    <property type="entry name" value="Homeodomain-like_sf"/>
</dbReference>
<gene>
    <name evidence="5" type="ORF">XA26_20930</name>
</gene>
<dbReference type="GO" id="GO:0000976">
    <property type="term" value="F:transcription cis-regulatory region binding"/>
    <property type="evidence" value="ECO:0007669"/>
    <property type="project" value="TreeGrafter"/>
</dbReference>
<dbReference type="InterPro" id="IPR032687">
    <property type="entry name" value="AraC-type_N"/>
</dbReference>
<evidence type="ECO:0000256" key="2">
    <source>
        <dbReference type="ARBA" id="ARBA00023125"/>
    </source>
</evidence>
<keyword evidence="2" id="KW-0238">DNA-binding</keyword>
<evidence type="ECO:0000313" key="5">
    <source>
        <dbReference type="EMBL" id="ALI25939.1"/>
    </source>
</evidence>
<dbReference type="InterPro" id="IPR018060">
    <property type="entry name" value="HTH_AraC"/>
</dbReference>
<dbReference type="PATRIC" id="fig|1766.6.peg.2082"/>
<dbReference type="KEGG" id="mft:XA26_20930"/>
<dbReference type="PROSITE" id="PS01124">
    <property type="entry name" value="HTH_ARAC_FAMILY_2"/>
    <property type="match status" value="1"/>
</dbReference>
<dbReference type="STRING" id="1766.XA26_20930"/>
<evidence type="ECO:0000259" key="4">
    <source>
        <dbReference type="PROSITE" id="PS01124"/>
    </source>
</evidence>
<evidence type="ECO:0000256" key="3">
    <source>
        <dbReference type="ARBA" id="ARBA00023163"/>
    </source>
</evidence>
<proteinExistence type="predicted"/>
<protein>
    <submittedName>
        <fullName evidence="5">Transcriptional regulator, AraC family</fullName>
    </submittedName>
</protein>
<dbReference type="RefSeq" id="WP_054601815.1">
    <property type="nucleotide sequence ID" value="NZ_CP011269.1"/>
</dbReference>
<dbReference type="PANTHER" id="PTHR47894:SF4">
    <property type="entry name" value="HTH-TYPE TRANSCRIPTIONAL REGULATOR GADX"/>
    <property type="match status" value="1"/>
</dbReference>
<dbReference type="Gene3D" id="1.10.10.60">
    <property type="entry name" value="Homeodomain-like"/>
    <property type="match status" value="1"/>
</dbReference>
<keyword evidence="3" id="KW-0804">Transcription</keyword>